<dbReference type="EMBL" id="CP003137">
    <property type="protein sequence ID" value="AEV95280.1"/>
    <property type="molecule type" value="Genomic_DNA"/>
</dbReference>
<dbReference type="PANTHER" id="PTHR13847:SF286">
    <property type="entry name" value="D-AMINO ACID DEHYDROGENASE"/>
    <property type="match status" value="1"/>
</dbReference>
<dbReference type="GO" id="GO:0005737">
    <property type="term" value="C:cytoplasm"/>
    <property type="evidence" value="ECO:0007669"/>
    <property type="project" value="TreeGrafter"/>
</dbReference>
<evidence type="ECO:0000259" key="5">
    <source>
        <dbReference type="Pfam" id="PF01266"/>
    </source>
</evidence>
<dbReference type="STRING" id="701521.PECL_1012"/>
<evidence type="ECO:0000313" key="7">
    <source>
        <dbReference type="Proteomes" id="UP000005444"/>
    </source>
</evidence>
<dbReference type="PANTHER" id="PTHR13847">
    <property type="entry name" value="SARCOSINE DEHYDROGENASE-RELATED"/>
    <property type="match status" value="1"/>
</dbReference>
<comment type="cofactor">
    <cofactor evidence="1">
        <name>FAD</name>
        <dbReference type="ChEBI" id="CHEBI:57692"/>
    </cofactor>
</comment>
<dbReference type="HOGENOM" id="CLU_007884_4_5_9"/>
<evidence type="ECO:0000313" key="6">
    <source>
        <dbReference type="EMBL" id="AEV95280.1"/>
    </source>
</evidence>
<dbReference type="Proteomes" id="UP000005444">
    <property type="component" value="Chromosome"/>
</dbReference>
<proteinExistence type="inferred from homology"/>
<dbReference type="KEGG" id="pce:PECL_1012"/>
<dbReference type="InterPro" id="IPR036188">
    <property type="entry name" value="FAD/NAD-bd_sf"/>
</dbReference>
<protein>
    <submittedName>
        <fullName evidence="6">FAD dependent oxidoreductase family protein</fullName>
    </submittedName>
</protein>
<dbReference type="AlphaFoldDB" id="G8PDE5"/>
<keyword evidence="3" id="KW-0285">Flavoprotein</keyword>
<keyword evidence="7" id="KW-1185">Reference proteome</keyword>
<name>G8PDE5_PEDCP</name>
<accession>G8PDE5</accession>
<dbReference type="InterPro" id="IPR006076">
    <property type="entry name" value="FAD-dep_OxRdtase"/>
</dbReference>
<dbReference type="Gene3D" id="3.50.50.60">
    <property type="entry name" value="FAD/NAD(P)-binding domain"/>
    <property type="match status" value="1"/>
</dbReference>
<feature type="domain" description="FAD dependent oxidoreductase" evidence="5">
    <location>
        <begin position="2"/>
        <end position="340"/>
    </location>
</feature>
<dbReference type="SUPFAM" id="SSF54373">
    <property type="entry name" value="FAD-linked reductases, C-terminal domain"/>
    <property type="match status" value="1"/>
</dbReference>
<dbReference type="SUPFAM" id="SSF51971">
    <property type="entry name" value="Nucleotide-binding domain"/>
    <property type="match status" value="1"/>
</dbReference>
<dbReference type="GO" id="GO:0016491">
    <property type="term" value="F:oxidoreductase activity"/>
    <property type="evidence" value="ECO:0007669"/>
    <property type="project" value="UniProtKB-KW"/>
</dbReference>
<dbReference type="eggNOG" id="COG0665">
    <property type="taxonomic scope" value="Bacteria"/>
</dbReference>
<evidence type="ECO:0000256" key="1">
    <source>
        <dbReference type="ARBA" id="ARBA00001974"/>
    </source>
</evidence>
<gene>
    <name evidence="6" type="ordered locus">PECL_1012</name>
</gene>
<dbReference type="Gene3D" id="3.30.9.10">
    <property type="entry name" value="D-Amino Acid Oxidase, subunit A, domain 2"/>
    <property type="match status" value="1"/>
</dbReference>
<organism evidence="6 7">
    <name type="scientific">Pediococcus claussenii (strain ATCC BAA-344 / DSM 14800 / JCM 18046 / KCTC 3811 / LMG 21948 / P06)</name>
    <dbReference type="NCBI Taxonomy" id="701521"/>
    <lineage>
        <taxon>Bacteria</taxon>
        <taxon>Bacillati</taxon>
        <taxon>Bacillota</taxon>
        <taxon>Bacilli</taxon>
        <taxon>Lactobacillales</taxon>
        <taxon>Lactobacillaceae</taxon>
        <taxon>Pediococcus</taxon>
    </lineage>
</organism>
<comment type="similarity">
    <text evidence="2">Belongs to the DadA oxidoreductase family.</text>
</comment>
<reference evidence="6 7" key="1">
    <citation type="journal article" date="2012" name="J. Bacteriol.">
        <title>Complete Genome Sequence of the Beer Spoilage Organism Pediococcus claussenii ATCC BAA-344T.</title>
        <authorList>
            <person name="Pittet V."/>
            <person name="Abegunde T."/>
            <person name="Marfleet T."/>
            <person name="Haakensen M."/>
            <person name="Morrow K."/>
            <person name="Jayaprakash T."/>
            <person name="Schroeder K."/>
            <person name="Trost B."/>
            <person name="Byrns S."/>
            <person name="Bergsveinson J."/>
            <person name="Kusalik A."/>
            <person name="Ziola B."/>
        </authorList>
    </citation>
    <scope>NUCLEOTIDE SEQUENCE [LARGE SCALE GENOMIC DNA]</scope>
    <source>
        <strain evidence="6 7">ATCC BAA-344</strain>
    </source>
</reference>
<evidence type="ECO:0000256" key="4">
    <source>
        <dbReference type="ARBA" id="ARBA00023002"/>
    </source>
</evidence>
<dbReference type="PATRIC" id="fig|701521.8.peg.959"/>
<sequence>MKIAVIGDGIVGATVGFYLSKEKKHTITMFDYGIGQATKASAGIIAPWLSKRRSKVWYHLARDGASVINELATETGMTTDVYDQSGVIYLRKNDSDLQNLNQLGIERRKEAPLMGELNKLSSQSIQNLFPGFKIMDQGLYVSGGAKIDGAKFVEFLNKKSTFNDFIKEPVKLTLSSNRAVMVNNQRFDCIVLAVGAWLPDILKELGYKVKVRPQKGQLIEVKMNPKLDQHLPVLMPEGERDFIPQNNGGLIIGATHENDGGFDLKVSDQVKSDLLASGQRIITSLTNADIVNYRVGTRAYTNDFLPFFGSLTDGSNLLVASGLGSSGLTTGPLIGKLLSEIIEHKSVNLSYYTHSVSDYISLDD</sequence>
<dbReference type="Pfam" id="PF01266">
    <property type="entry name" value="DAO"/>
    <property type="match status" value="1"/>
</dbReference>
<evidence type="ECO:0000256" key="3">
    <source>
        <dbReference type="ARBA" id="ARBA00022630"/>
    </source>
</evidence>
<evidence type="ECO:0000256" key="2">
    <source>
        <dbReference type="ARBA" id="ARBA00009410"/>
    </source>
</evidence>
<keyword evidence="4" id="KW-0560">Oxidoreductase</keyword>
<dbReference type="RefSeq" id="WP_014215477.1">
    <property type="nucleotide sequence ID" value="NC_016605.1"/>
</dbReference>